<gene>
    <name evidence="3" type="ORF">ESY86_12820</name>
</gene>
<dbReference type="OrthoDB" id="975117at2"/>
<feature type="domain" description="SusE outer membrane protein" evidence="2">
    <location>
        <begin position="33"/>
        <end position="135"/>
    </location>
</feature>
<sequence>MMRTHIKVKFVSVIFLTVIFSAFMSCDDELTNDAFDQEDTLALSISNEDLVLEELFFTNKVNFNWTTGTNQDTGAAITYTLEMDMASGDFTTPLATLFSGVQATYRYEMTYGDLNNLLLDSGLNPNESHQLSVKVTATIADASVAEQTAVTNFTVTTFKPISSRLFMVGDATPNGWDLTNATEMVPSTNTRGVFTYEGGLIPGNFKFAVNQDGCFCQDFYTKDATDDTLMVYNEGGSGDDLQWTIDQALEPNENYRITADVLNLTIIIEVVESSVDTPPFSTLWIVGDATESGWNIDAPIAFNQDEENAFLFYYEGQFNSGNFKIFAGPLGDFCGQWYRPFTNNEVMENGPVNQNSGCDSDNNWLVTEQIKGRYKVVLDTQNNTVSFNKIALYIIGDGGPNGWNISTPAPMTYSDGEYVYTGPLGANNPTGEFKISKFKGDWCNGDWINPATNGQSITNTNFINTYDCDGPDNKWKLQTGQAGNYEIRINLETDQMTITAQ</sequence>
<dbReference type="PROSITE" id="PS51257">
    <property type="entry name" value="PROKAR_LIPOPROTEIN"/>
    <property type="match status" value="1"/>
</dbReference>
<protein>
    <submittedName>
        <fullName evidence="3">SusF/SusE family outer membrane protein</fullName>
    </submittedName>
</protein>
<dbReference type="GO" id="GO:2001070">
    <property type="term" value="F:starch binding"/>
    <property type="evidence" value="ECO:0007669"/>
    <property type="project" value="InterPro"/>
</dbReference>
<reference evidence="3 4" key="1">
    <citation type="submission" date="2019-08" db="EMBL/GenBank/DDBJ databases">
        <title>Genomes of Subsaximicrobium wynnwilliamsii strains.</title>
        <authorList>
            <person name="Bowman J.P."/>
        </authorList>
    </citation>
    <scope>NUCLEOTIDE SEQUENCE [LARGE SCALE GENOMIC DNA]</scope>
    <source>
        <strain evidence="3 4">2-80-2</strain>
    </source>
</reference>
<name>A0A5C6ZGH8_9FLAO</name>
<keyword evidence="1" id="KW-0732">Signal</keyword>
<dbReference type="GO" id="GO:0019867">
    <property type="term" value="C:outer membrane"/>
    <property type="evidence" value="ECO:0007669"/>
    <property type="project" value="InterPro"/>
</dbReference>
<dbReference type="AlphaFoldDB" id="A0A5C6ZGH8"/>
<dbReference type="RefSeq" id="WP_147086988.1">
    <property type="nucleotide sequence ID" value="NZ_VORN01000014.1"/>
</dbReference>
<dbReference type="Gene3D" id="2.60.40.3620">
    <property type="match status" value="3"/>
</dbReference>
<evidence type="ECO:0000259" key="2">
    <source>
        <dbReference type="Pfam" id="PF14292"/>
    </source>
</evidence>
<proteinExistence type="predicted"/>
<feature type="chain" id="PRO_5022911347" evidence="1">
    <location>
        <begin position="25"/>
        <end position="501"/>
    </location>
</feature>
<evidence type="ECO:0000313" key="3">
    <source>
        <dbReference type="EMBL" id="TXD88396.1"/>
    </source>
</evidence>
<keyword evidence="4" id="KW-1185">Reference proteome</keyword>
<dbReference type="EMBL" id="VORO01000014">
    <property type="protein sequence ID" value="TXD88396.1"/>
    <property type="molecule type" value="Genomic_DNA"/>
</dbReference>
<organism evidence="3 4">
    <name type="scientific">Subsaximicrobium wynnwilliamsii</name>
    <dbReference type="NCBI Taxonomy" id="291179"/>
    <lineage>
        <taxon>Bacteria</taxon>
        <taxon>Pseudomonadati</taxon>
        <taxon>Bacteroidota</taxon>
        <taxon>Flavobacteriia</taxon>
        <taxon>Flavobacteriales</taxon>
        <taxon>Flavobacteriaceae</taxon>
        <taxon>Subsaximicrobium</taxon>
    </lineage>
</organism>
<evidence type="ECO:0000256" key="1">
    <source>
        <dbReference type="SAM" id="SignalP"/>
    </source>
</evidence>
<accession>A0A5C6ZGH8</accession>
<dbReference type="Pfam" id="PF14292">
    <property type="entry name" value="SusE"/>
    <property type="match status" value="1"/>
</dbReference>
<dbReference type="Proteomes" id="UP000321578">
    <property type="component" value="Unassembled WGS sequence"/>
</dbReference>
<dbReference type="InterPro" id="IPR025970">
    <property type="entry name" value="SusE"/>
</dbReference>
<feature type="signal peptide" evidence="1">
    <location>
        <begin position="1"/>
        <end position="24"/>
    </location>
</feature>
<evidence type="ECO:0000313" key="4">
    <source>
        <dbReference type="Proteomes" id="UP000321578"/>
    </source>
</evidence>
<comment type="caution">
    <text evidence="3">The sequence shown here is derived from an EMBL/GenBank/DDBJ whole genome shotgun (WGS) entry which is preliminary data.</text>
</comment>